<organism evidence="2 3">
    <name type="scientific">Mycolicibacterium neoaurum</name>
    <name type="common">Mycobacterium neoaurum</name>
    <dbReference type="NCBI Taxonomy" id="1795"/>
    <lineage>
        <taxon>Bacteria</taxon>
        <taxon>Bacillati</taxon>
        <taxon>Actinomycetota</taxon>
        <taxon>Actinomycetes</taxon>
        <taxon>Mycobacteriales</taxon>
        <taxon>Mycobacteriaceae</taxon>
        <taxon>Mycolicibacterium</taxon>
    </lineage>
</organism>
<reference evidence="2" key="1">
    <citation type="submission" date="2014-05" db="EMBL/GenBank/DDBJ databases">
        <authorList>
            <person name="Urmite Genomes"/>
        </authorList>
    </citation>
    <scope>NUCLEOTIDE SEQUENCE</scope>
    <source>
        <strain evidence="2">DSM 44074</strain>
    </source>
</reference>
<sequence>MVRSTRTPARPLLLSVLVLSCLSTAACGIRVENIAAPVQLPAATGTSALRDPAASVILTPCIPGEGRPHAVSEVGVMLLGKDLYAVDCEHRVNSGTIPTARSDKDVNADLAITDELVSAVLVGTGGFGYQPVIGLSG</sequence>
<evidence type="ECO:0000313" key="3">
    <source>
        <dbReference type="Proteomes" id="UP000028864"/>
    </source>
</evidence>
<protein>
    <submittedName>
        <fullName evidence="2">Uncharacterized protein</fullName>
    </submittedName>
</protein>
<proteinExistence type="predicted"/>
<keyword evidence="1" id="KW-0732">Signal</keyword>
<evidence type="ECO:0000256" key="1">
    <source>
        <dbReference type="SAM" id="SignalP"/>
    </source>
</evidence>
<feature type="chain" id="PRO_5043618229" evidence="1">
    <location>
        <begin position="26"/>
        <end position="137"/>
    </location>
</feature>
<reference evidence="2" key="2">
    <citation type="submission" date="2015-09" db="EMBL/GenBank/DDBJ databases">
        <title>Draft genome sequence of Mycobacterium neoaurum DSM 44074.</title>
        <authorList>
            <person name="Croce O."/>
            <person name="Robert C."/>
            <person name="Raoult D."/>
            <person name="Drancourt M."/>
        </authorList>
    </citation>
    <scope>NUCLEOTIDE SEQUENCE</scope>
    <source>
        <strain evidence="2">DSM 44074</strain>
    </source>
</reference>
<dbReference type="PROSITE" id="PS51257">
    <property type="entry name" value="PROKAR_LIPOPROTEIN"/>
    <property type="match status" value="1"/>
</dbReference>
<name>A0AAV2WQT8_MYCNE</name>
<dbReference type="Proteomes" id="UP000028864">
    <property type="component" value="Unassembled WGS sequence"/>
</dbReference>
<dbReference type="EMBL" id="LK021341">
    <property type="protein sequence ID" value="CDQ46656.1"/>
    <property type="molecule type" value="Genomic_DNA"/>
</dbReference>
<gene>
    <name evidence="2" type="ORF">BN1047_04565</name>
</gene>
<dbReference type="RefSeq" id="WP_138158196.1">
    <property type="nucleotide sequence ID" value="NZ_FMZG01000003.1"/>
</dbReference>
<evidence type="ECO:0000313" key="2">
    <source>
        <dbReference type="EMBL" id="CDQ46656.1"/>
    </source>
</evidence>
<accession>A0AAV2WQT8</accession>
<dbReference type="AlphaFoldDB" id="A0AAV2WQT8"/>
<feature type="signal peptide" evidence="1">
    <location>
        <begin position="1"/>
        <end position="25"/>
    </location>
</feature>